<dbReference type="Gene3D" id="1.20.120.330">
    <property type="entry name" value="Nucleotidyltransferases domain 2"/>
    <property type="match status" value="1"/>
</dbReference>
<dbReference type="RefSeq" id="WP_369610532.1">
    <property type="nucleotide sequence ID" value="NZ_AP031322.1"/>
</dbReference>
<dbReference type="KEGG" id="sjv:SJAV_02420"/>
<dbReference type="InterPro" id="IPR010268">
    <property type="entry name" value="PaREP1"/>
</dbReference>
<sequence>MLLLKSPAEIYFEEADELLEKGDLIQASEKYYKAAEEAIKILTITLELQSIIEKVKNEKEWSLEVLNEASFELTNILGDFVLEAWKSATALITVNLDKEIIKRYKEEIKKLVDEANIRFNSKIYSRG</sequence>
<organism evidence="1">
    <name type="scientific">Sulfurisphaera javensis</name>
    <dbReference type="NCBI Taxonomy" id="2049879"/>
    <lineage>
        <taxon>Archaea</taxon>
        <taxon>Thermoproteota</taxon>
        <taxon>Thermoprotei</taxon>
        <taxon>Sulfolobales</taxon>
        <taxon>Sulfolobaceae</taxon>
        <taxon>Sulfurisphaera</taxon>
    </lineage>
</organism>
<accession>A0AAT9GNL0</accession>
<dbReference type="Pfam" id="PF05942">
    <property type="entry name" value="PaREP1"/>
    <property type="match status" value="1"/>
</dbReference>
<dbReference type="PANTHER" id="PTHR34237:SF4">
    <property type="entry name" value="PAREP1 FAMILY PROTEIN"/>
    <property type="match status" value="1"/>
</dbReference>
<dbReference type="GeneID" id="92353172"/>
<gene>
    <name evidence="1" type="ORF">SJAV_02420</name>
</gene>
<dbReference type="PANTHER" id="PTHR34237">
    <property type="entry name" value="PAREP8-RELATED"/>
    <property type="match status" value="1"/>
</dbReference>
<name>A0AAT9GNL0_9CREN</name>
<dbReference type="EMBL" id="AP031322">
    <property type="protein sequence ID" value="BFH72298.1"/>
    <property type="molecule type" value="Genomic_DNA"/>
</dbReference>
<proteinExistence type="predicted"/>
<reference evidence="1" key="1">
    <citation type="submission" date="2024-03" db="EMBL/GenBank/DDBJ databases">
        <title>Complete genome sequence of Sulfurisphaera javensis strain KD-1.</title>
        <authorList>
            <person name="Sakai H."/>
            <person name="Nur N."/>
            <person name="Suwanto A."/>
            <person name="Kurosawa N."/>
        </authorList>
    </citation>
    <scope>NUCLEOTIDE SEQUENCE</scope>
    <source>
        <strain evidence="1">KD-1</strain>
    </source>
</reference>
<protein>
    <submittedName>
        <fullName evidence="1">PaREP1 family protein</fullName>
    </submittedName>
</protein>
<evidence type="ECO:0000313" key="1">
    <source>
        <dbReference type="EMBL" id="BFH72298.1"/>
    </source>
</evidence>
<dbReference type="AlphaFoldDB" id="A0AAT9GNL0"/>